<keyword evidence="1" id="KW-0547">Nucleotide-binding</keyword>
<dbReference type="PANTHER" id="PTHR12131">
    <property type="entry name" value="ATP-DEPENDENT RNA AND DNA HELICASE"/>
    <property type="match status" value="1"/>
</dbReference>
<sequence length="850" mass="93373">MLAVLGPTNTGKTYLAMERMAAHATGMIGFPLRLLARENYDKMVRMKGANVVALVTGEEKIIPPAPRYWVCTVESMPLDRQVAFLCVDEIQLCADDERGHIFTDRLLHARGSEETMFLGSDMIRPLIQKLIPKVEIITRPRFSRLSYGGHKKLTKLPPRSAVTAFSVTEVYQLAEMVRRSRGGTAVVMGALSPRTRNAQVAMYQAGDVDYLVATDAIGMGLNMDVDHVWFARMTKFDGQRPRRLTAPEVAQIGGRAGRHQTDGTFGTTWDCAPLDDDIVQAVENHEFPPLQQLVWRNSDLDTRSVEGLLRTLEARPPSPLLIRARPADDVEALKALSGDGEVMGLTRRPRGVKMLWEVCQVPDFRKTMTDAHTRLLGQLYRHLMAPGGRLPTDFIAGQVQRLDNLTGDIDTLVSRIAHVRTWTYISHRPDWVTDPKHWQALTRGIEDRLSDALHERLTQRFVDKRSAGLVKSLRDGRDLTGFVAADGTVVVEGHPVGALKGLAFDMQADVGEDDHPTLMTAARRALREEIARRVVGVEGAADDQFSLDADGIIRWDGVELARLIPGERLLFPGVRLLRDELLEGAQRDRVRTRLLSYVQKRVAADLAPLVRLSTADLTGPARGVAFQLAEAAGLLPRGDVASLLSGIDRKMMTALERLGVRFGAAHLYLPALIKPRAAAMLGLLWSVRAGLPLPAPLPPPGRISVLRNGADDGLLRAAGYLPLGPRAVRVDMADRLQQAIADRAGDGRLTDLSGLAALVAGSNAEMPAILAALGWRLRKKPPVLEGQQTPPDIWVRRRPEETSALDGAQRGPARVVVDADNPFAALAGLAEKLATPPAPAERKPRRRRKK</sequence>
<evidence type="ECO:0000256" key="4">
    <source>
        <dbReference type="ARBA" id="ARBA00022840"/>
    </source>
</evidence>
<evidence type="ECO:0000256" key="3">
    <source>
        <dbReference type="ARBA" id="ARBA00022806"/>
    </source>
</evidence>
<feature type="region of interest" description="Disordered" evidence="5">
    <location>
        <begin position="830"/>
        <end position="850"/>
    </location>
</feature>
<protein>
    <submittedName>
        <fullName evidence="7">Disulfide oxidoreductase</fullName>
    </submittedName>
</protein>
<evidence type="ECO:0000313" key="8">
    <source>
        <dbReference type="Proteomes" id="UP000216998"/>
    </source>
</evidence>
<keyword evidence="3" id="KW-0347">Helicase</keyword>
<dbReference type="OrthoDB" id="9807155at2"/>
<dbReference type="InterPro" id="IPR050699">
    <property type="entry name" value="RNA-DNA_Helicase"/>
</dbReference>
<dbReference type="GO" id="GO:0004386">
    <property type="term" value="F:helicase activity"/>
    <property type="evidence" value="ECO:0007669"/>
    <property type="project" value="UniProtKB-KW"/>
</dbReference>
<feature type="domain" description="Helicase C-terminal" evidence="6">
    <location>
        <begin position="148"/>
        <end position="301"/>
    </location>
</feature>
<dbReference type="EMBL" id="NOXU01000024">
    <property type="protein sequence ID" value="OYQ36024.1"/>
    <property type="molecule type" value="Genomic_DNA"/>
</dbReference>
<keyword evidence="2" id="KW-0378">Hydrolase</keyword>
<gene>
    <name evidence="7" type="ORF">CHU95_06325</name>
</gene>
<comment type="caution">
    <text evidence="7">The sequence shown here is derived from an EMBL/GenBank/DDBJ whole genome shotgun (WGS) entry which is preliminary data.</text>
</comment>
<dbReference type="AlphaFoldDB" id="A0A255Z538"/>
<reference evidence="7 8" key="1">
    <citation type="submission" date="2017-07" db="EMBL/GenBank/DDBJ databases">
        <title>Niveispirillum cyanobacteriorum sp. nov., isolated from cyanobacterial aggregates in a eutrophic lake.</title>
        <authorList>
            <person name="Cai H."/>
        </authorList>
    </citation>
    <scope>NUCLEOTIDE SEQUENCE [LARGE SCALE GENOMIC DNA]</scope>
    <source>
        <strain evidence="8">TH1-14</strain>
    </source>
</reference>
<dbReference type="PANTHER" id="PTHR12131:SF1">
    <property type="entry name" value="ATP-DEPENDENT RNA HELICASE SUPV3L1, MITOCHONDRIAL-RELATED"/>
    <property type="match status" value="1"/>
</dbReference>
<dbReference type="InterPro" id="IPR027417">
    <property type="entry name" value="P-loop_NTPase"/>
</dbReference>
<evidence type="ECO:0000256" key="5">
    <source>
        <dbReference type="SAM" id="MobiDB-lite"/>
    </source>
</evidence>
<dbReference type="Gene3D" id="3.40.50.300">
    <property type="entry name" value="P-loop containing nucleotide triphosphate hydrolases"/>
    <property type="match status" value="2"/>
</dbReference>
<dbReference type="SUPFAM" id="SSF52540">
    <property type="entry name" value="P-loop containing nucleoside triphosphate hydrolases"/>
    <property type="match status" value="2"/>
</dbReference>
<accession>A0A255Z538</accession>
<dbReference type="GO" id="GO:0005524">
    <property type="term" value="F:ATP binding"/>
    <property type="evidence" value="ECO:0007669"/>
    <property type="project" value="UniProtKB-KW"/>
</dbReference>
<dbReference type="Pfam" id="PF22527">
    <property type="entry name" value="DEXQc_Suv3"/>
    <property type="match status" value="1"/>
</dbReference>
<keyword evidence="4" id="KW-0067">ATP-binding</keyword>
<dbReference type="GO" id="GO:0016787">
    <property type="term" value="F:hydrolase activity"/>
    <property type="evidence" value="ECO:0007669"/>
    <property type="project" value="UniProtKB-KW"/>
</dbReference>
<dbReference type="Pfam" id="PF00271">
    <property type="entry name" value="Helicase_C"/>
    <property type="match status" value="1"/>
</dbReference>
<evidence type="ECO:0000256" key="2">
    <source>
        <dbReference type="ARBA" id="ARBA00022801"/>
    </source>
</evidence>
<dbReference type="PROSITE" id="PS51194">
    <property type="entry name" value="HELICASE_CTER"/>
    <property type="match status" value="1"/>
</dbReference>
<evidence type="ECO:0000256" key="1">
    <source>
        <dbReference type="ARBA" id="ARBA00022741"/>
    </source>
</evidence>
<dbReference type="SMART" id="SM00490">
    <property type="entry name" value="HELICc"/>
    <property type="match status" value="1"/>
</dbReference>
<keyword evidence="8" id="KW-1185">Reference proteome</keyword>
<proteinExistence type="predicted"/>
<evidence type="ECO:0000259" key="6">
    <source>
        <dbReference type="PROSITE" id="PS51194"/>
    </source>
</evidence>
<dbReference type="InterPro" id="IPR001650">
    <property type="entry name" value="Helicase_C-like"/>
</dbReference>
<dbReference type="InterPro" id="IPR055206">
    <property type="entry name" value="DEXQc_SUV3"/>
</dbReference>
<evidence type="ECO:0000313" key="7">
    <source>
        <dbReference type="EMBL" id="OYQ36024.1"/>
    </source>
</evidence>
<name>A0A255Z538_9PROT</name>
<organism evidence="7 8">
    <name type="scientific">Niveispirillum lacus</name>
    <dbReference type="NCBI Taxonomy" id="1981099"/>
    <lineage>
        <taxon>Bacteria</taxon>
        <taxon>Pseudomonadati</taxon>
        <taxon>Pseudomonadota</taxon>
        <taxon>Alphaproteobacteria</taxon>
        <taxon>Rhodospirillales</taxon>
        <taxon>Azospirillaceae</taxon>
        <taxon>Niveispirillum</taxon>
    </lineage>
</organism>
<dbReference type="Proteomes" id="UP000216998">
    <property type="component" value="Unassembled WGS sequence"/>
</dbReference>